<sequence>MFSFILFRRQNQGNAEFTATTLLQNQPPRHYGMTSAISLAPPTDRDSIHTQNFLYRLVVLGRLNNLVKEWISELGESQNLPPSVVAKVGGKIFTFGSYRLGVHTKGKLLVSGHSCNV</sequence>
<keyword evidence="3" id="KW-1185">Reference proteome</keyword>
<evidence type="ECO:0000313" key="3">
    <source>
        <dbReference type="Proteomes" id="UP000694541"/>
    </source>
</evidence>
<dbReference type="Ensembl" id="ENSANIT00000027718.1">
    <property type="protein sequence ID" value="ENSANIP00000026825.1"/>
    <property type="gene ID" value="ENSANIG00000017981.1"/>
</dbReference>
<dbReference type="GO" id="GO:0005634">
    <property type="term" value="C:nucleus"/>
    <property type="evidence" value="ECO:0007669"/>
    <property type="project" value="TreeGrafter"/>
</dbReference>
<dbReference type="Proteomes" id="UP000694541">
    <property type="component" value="Unplaced"/>
</dbReference>
<dbReference type="GO" id="GO:1990817">
    <property type="term" value="F:poly(A) RNA polymerase activity"/>
    <property type="evidence" value="ECO:0007669"/>
    <property type="project" value="TreeGrafter"/>
</dbReference>
<dbReference type="Gene3D" id="3.30.460.10">
    <property type="entry name" value="Beta Polymerase, domain 2"/>
    <property type="match status" value="1"/>
</dbReference>
<feature type="domain" description="Poly(A) polymerase nucleotidyltransferase" evidence="1">
    <location>
        <begin position="56"/>
        <end position="107"/>
    </location>
</feature>
<dbReference type="Pfam" id="PF20750">
    <property type="entry name" value="PAP_NTPase"/>
    <property type="match status" value="1"/>
</dbReference>
<organism evidence="2 3">
    <name type="scientific">Accipiter nisus</name>
    <name type="common">Eurasian sparrowhawk</name>
    <dbReference type="NCBI Taxonomy" id="211598"/>
    <lineage>
        <taxon>Eukaryota</taxon>
        <taxon>Metazoa</taxon>
        <taxon>Chordata</taxon>
        <taxon>Craniata</taxon>
        <taxon>Vertebrata</taxon>
        <taxon>Euteleostomi</taxon>
        <taxon>Archelosauria</taxon>
        <taxon>Archosauria</taxon>
        <taxon>Dinosauria</taxon>
        <taxon>Saurischia</taxon>
        <taxon>Theropoda</taxon>
        <taxon>Coelurosauria</taxon>
        <taxon>Aves</taxon>
        <taxon>Neognathae</taxon>
        <taxon>Neoaves</taxon>
        <taxon>Telluraves</taxon>
        <taxon>Accipitrimorphae</taxon>
        <taxon>Accipitriformes</taxon>
        <taxon>Accipitridae</taxon>
        <taxon>Accipitrinae</taxon>
        <taxon>Accipiter</taxon>
    </lineage>
</organism>
<accession>A0A8B9NMY6</accession>
<protein>
    <recommendedName>
        <fullName evidence="1">Poly(A) polymerase nucleotidyltransferase domain-containing protein</fullName>
    </recommendedName>
</protein>
<dbReference type="SUPFAM" id="SSF81301">
    <property type="entry name" value="Nucleotidyltransferase"/>
    <property type="match status" value="1"/>
</dbReference>
<dbReference type="PANTHER" id="PTHR10682:SF6">
    <property type="entry name" value="POLY(A) POLYMERASE GAMMA"/>
    <property type="match status" value="1"/>
</dbReference>
<evidence type="ECO:0000259" key="1">
    <source>
        <dbReference type="Pfam" id="PF20750"/>
    </source>
</evidence>
<dbReference type="InterPro" id="IPR043519">
    <property type="entry name" value="NT_sf"/>
</dbReference>
<dbReference type="PANTHER" id="PTHR10682">
    <property type="entry name" value="POLY A POLYMERASE"/>
    <property type="match status" value="1"/>
</dbReference>
<name>A0A8B9NMY6_9AVES</name>
<evidence type="ECO:0000313" key="2">
    <source>
        <dbReference type="Ensembl" id="ENSANIP00000026825.1"/>
    </source>
</evidence>
<dbReference type="InterPro" id="IPR048840">
    <property type="entry name" value="PolA_pol_NTPase"/>
</dbReference>
<dbReference type="AlphaFoldDB" id="A0A8B9NMY6"/>
<proteinExistence type="predicted"/>
<reference evidence="2" key="1">
    <citation type="submission" date="2025-08" db="UniProtKB">
        <authorList>
            <consortium name="Ensembl"/>
        </authorList>
    </citation>
    <scope>IDENTIFICATION</scope>
</reference>
<reference evidence="2" key="2">
    <citation type="submission" date="2025-09" db="UniProtKB">
        <authorList>
            <consortium name="Ensembl"/>
        </authorList>
    </citation>
    <scope>IDENTIFICATION</scope>
</reference>